<evidence type="ECO:0000313" key="4">
    <source>
        <dbReference type="Proteomes" id="UP001169862"/>
    </source>
</evidence>
<feature type="transmembrane region" description="Helical" evidence="1">
    <location>
        <begin position="110"/>
        <end position="138"/>
    </location>
</feature>
<reference evidence="3" key="1">
    <citation type="submission" date="2023-07" db="EMBL/GenBank/DDBJ databases">
        <title>Genome content predicts the carbon catabolic preferences of heterotrophic bacteria.</title>
        <authorList>
            <person name="Gralka M."/>
        </authorList>
    </citation>
    <scope>NUCLEOTIDE SEQUENCE</scope>
    <source>
        <strain evidence="3">I2M16</strain>
    </source>
</reference>
<name>A0AAW7XIS5_9GAMM</name>
<keyword evidence="1" id="KW-1133">Transmembrane helix</keyword>
<feature type="transmembrane region" description="Helical" evidence="1">
    <location>
        <begin position="221"/>
        <end position="239"/>
    </location>
</feature>
<evidence type="ECO:0000259" key="2">
    <source>
        <dbReference type="Pfam" id="PF00892"/>
    </source>
</evidence>
<keyword evidence="1" id="KW-0472">Membrane</keyword>
<accession>A0AAW7XIS5</accession>
<dbReference type="AlphaFoldDB" id="A0AAW7XIS5"/>
<feature type="transmembrane region" description="Helical" evidence="1">
    <location>
        <begin position="185"/>
        <end position="205"/>
    </location>
</feature>
<dbReference type="SUPFAM" id="SSF103481">
    <property type="entry name" value="Multidrug resistance efflux transporter EmrE"/>
    <property type="match status" value="2"/>
</dbReference>
<evidence type="ECO:0000256" key="1">
    <source>
        <dbReference type="SAM" id="Phobius"/>
    </source>
</evidence>
<feature type="transmembrane region" description="Helical" evidence="1">
    <location>
        <begin position="36"/>
        <end position="56"/>
    </location>
</feature>
<proteinExistence type="predicted"/>
<feature type="transmembrane region" description="Helical" evidence="1">
    <location>
        <begin position="150"/>
        <end position="170"/>
    </location>
</feature>
<dbReference type="Proteomes" id="UP001169862">
    <property type="component" value="Unassembled WGS sequence"/>
</dbReference>
<dbReference type="Pfam" id="PF00892">
    <property type="entry name" value="EamA"/>
    <property type="match status" value="1"/>
</dbReference>
<comment type="caution">
    <text evidence="3">The sequence shown here is derived from an EMBL/GenBank/DDBJ whole genome shotgun (WGS) entry which is preliminary data.</text>
</comment>
<dbReference type="RefSeq" id="WP_303550735.1">
    <property type="nucleotide sequence ID" value="NZ_JAUOPG010000007.1"/>
</dbReference>
<feature type="transmembrane region" description="Helical" evidence="1">
    <location>
        <begin position="68"/>
        <end position="90"/>
    </location>
</feature>
<keyword evidence="1" id="KW-0812">Transmembrane</keyword>
<organism evidence="3 4">
    <name type="scientific">Neptunomonas phycophila</name>
    <dbReference type="NCBI Taxonomy" id="1572645"/>
    <lineage>
        <taxon>Bacteria</taxon>
        <taxon>Pseudomonadati</taxon>
        <taxon>Pseudomonadota</taxon>
        <taxon>Gammaproteobacteria</taxon>
        <taxon>Oceanospirillales</taxon>
        <taxon>Oceanospirillaceae</taxon>
        <taxon>Neptunomonas</taxon>
    </lineage>
</organism>
<sequence>MWLWIPFTIFAAFMQSWRNAFQKQLSQDVNTTGVTLARFIYAGPLAALYVLALYAWQPVAMPHLSGLFWVYIVLASVAQIFATSLMVMLFRLRNYAIGVGLAKSEAVMAAILGALFFGAPLSALAWMGVFIGGLAIWLMSNPGSFRDISLSTVVTGLGSGLCFALTVLWVREASLLLELPFPYSAAWVLVAVITTQTIILISWLLMRDKQTLVALWKRPKLTLTISLFSCLGSLGWFTAMSLQTAAMVKTLGQIEVLFTLMISVVWFREKLKPKDKIGLALIVIGAIFVMLA</sequence>
<dbReference type="EMBL" id="JAUOPG010000007">
    <property type="protein sequence ID" value="MDO6454213.1"/>
    <property type="molecule type" value="Genomic_DNA"/>
</dbReference>
<feature type="domain" description="EamA" evidence="2">
    <location>
        <begin position="152"/>
        <end position="290"/>
    </location>
</feature>
<evidence type="ECO:0000313" key="3">
    <source>
        <dbReference type="EMBL" id="MDO6454213.1"/>
    </source>
</evidence>
<feature type="transmembrane region" description="Helical" evidence="1">
    <location>
        <begin position="251"/>
        <end position="268"/>
    </location>
</feature>
<feature type="transmembrane region" description="Helical" evidence="1">
    <location>
        <begin position="275"/>
        <end position="291"/>
    </location>
</feature>
<protein>
    <submittedName>
        <fullName evidence="3">DMT family transporter</fullName>
    </submittedName>
</protein>
<dbReference type="InterPro" id="IPR037185">
    <property type="entry name" value="EmrE-like"/>
</dbReference>
<dbReference type="InterPro" id="IPR000620">
    <property type="entry name" value="EamA_dom"/>
</dbReference>
<dbReference type="GO" id="GO:0016020">
    <property type="term" value="C:membrane"/>
    <property type="evidence" value="ECO:0007669"/>
    <property type="project" value="InterPro"/>
</dbReference>
<gene>
    <name evidence="3" type="ORF">Q4490_11635</name>
</gene>